<reference evidence="16 17" key="1">
    <citation type="submission" date="2018-05" db="EMBL/GenBank/DDBJ databases">
        <title>Genomic Encyclopedia of Type Strains, Phase IV (KMG-V): Genome sequencing to study the core and pangenomes of soil and plant-associated prokaryotes.</title>
        <authorList>
            <person name="Whitman W."/>
        </authorList>
    </citation>
    <scope>NUCLEOTIDE SEQUENCE [LARGE SCALE GENOMIC DNA]</scope>
    <source>
        <strain evidence="16 17">SCZa-39</strain>
    </source>
</reference>
<evidence type="ECO:0000256" key="3">
    <source>
        <dbReference type="ARBA" id="ARBA00002695"/>
    </source>
</evidence>
<evidence type="ECO:0000313" key="17">
    <source>
        <dbReference type="Proteomes" id="UP000245712"/>
    </source>
</evidence>
<dbReference type="Proteomes" id="UP000245712">
    <property type="component" value="Unassembled WGS sequence"/>
</dbReference>
<evidence type="ECO:0000256" key="10">
    <source>
        <dbReference type="ARBA" id="ARBA00022723"/>
    </source>
</evidence>
<keyword evidence="10" id="KW-0479">Metal-binding</keyword>
<evidence type="ECO:0000256" key="11">
    <source>
        <dbReference type="ARBA" id="ARBA00023004"/>
    </source>
</evidence>
<dbReference type="InterPro" id="IPR050067">
    <property type="entry name" value="IPM_dehydratase_rel_enz"/>
</dbReference>
<dbReference type="Pfam" id="PF00330">
    <property type="entry name" value="Aconitase"/>
    <property type="match status" value="1"/>
</dbReference>
<comment type="function">
    <text evidence="3">Catalyzes the isomerization between 2-isopropylmalate and 3-isopropylmalate, via the formation of 2-isopropylmaleate.</text>
</comment>
<name>A0ABX5KHC7_9BURK</name>
<dbReference type="InterPro" id="IPR018136">
    <property type="entry name" value="Aconitase_4Fe-4S_BS"/>
</dbReference>
<keyword evidence="13" id="KW-0456">Lyase</keyword>
<dbReference type="NCBIfam" id="NF009116">
    <property type="entry name" value="PRK12466.1"/>
    <property type="match status" value="1"/>
</dbReference>
<dbReference type="PANTHER" id="PTHR43822:SF9">
    <property type="entry name" value="3-ISOPROPYLMALATE DEHYDRATASE"/>
    <property type="match status" value="1"/>
</dbReference>
<dbReference type="PROSITE" id="PS01244">
    <property type="entry name" value="ACONITASE_2"/>
    <property type="match status" value="1"/>
</dbReference>
<dbReference type="InterPro" id="IPR001030">
    <property type="entry name" value="Acoase/IPM_deHydtase_lsu_aba"/>
</dbReference>
<evidence type="ECO:0000256" key="5">
    <source>
        <dbReference type="ARBA" id="ARBA00011271"/>
    </source>
</evidence>
<evidence type="ECO:0000256" key="1">
    <source>
        <dbReference type="ARBA" id="ARBA00000491"/>
    </source>
</evidence>
<organism evidence="16 17">
    <name type="scientific">Paraburkholderia unamae</name>
    <dbReference type="NCBI Taxonomy" id="219649"/>
    <lineage>
        <taxon>Bacteria</taxon>
        <taxon>Pseudomonadati</taxon>
        <taxon>Pseudomonadota</taxon>
        <taxon>Betaproteobacteria</taxon>
        <taxon>Burkholderiales</taxon>
        <taxon>Burkholderiaceae</taxon>
        <taxon>Paraburkholderia</taxon>
    </lineage>
</organism>
<comment type="catalytic activity">
    <reaction evidence="1">
        <text>(2R,3S)-3-isopropylmalate = (2S)-2-isopropylmalate</text>
        <dbReference type="Rhea" id="RHEA:32287"/>
        <dbReference type="ChEBI" id="CHEBI:1178"/>
        <dbReference type="ChEBI" id="CHEBI:35121"/>
        <dbReference type="EC" id="4.2.1.33"/>
    </reaction>
</comment>
<evidence type="ECO:0000256" key="7">
    <source>
        <dbReference type="ARBA" id="ARBA00022430"/>
    </source>
</evidence>
<dbReference type="EMBL" id="QEOB01000018">
    <property type="protein sequence ID" value="PVX75135.1"/>
    <property type="molecule type" value="Genomic_DNA"/>
</dbReference>
<evidence type="ECO:0000256" key="6">
    <source>
        <dbReference type="ARBA" id="ARBA00011998"/>
    </source>
</evidence>
<comment type="pathway">
    <text evidence="4">Amino-acid biosynthesis; L-leucine biosynthesis; L-leucine from 3-methyl-2-oxobutanoate: step 2/4.</text>
</comment>
<feature type="domain" description="Aconitase/3-isopropylmalate dehydratase large subunit alpha/beta/alpha" evidence="15">
    <location>
        <begin position="53"/>
        <end position="502"/>
    </location>
</feature>
<evidence type="ECO:0000256" key="14">
    <source>
        <dbReference type="ARBA" id="ARBA00023304"/>
    </source>
</evidence>
<evidence type="ECO:0000256" key="12">
    <source>
        <dbReference type="ARBA" id="ARBA00023014"/>
    </source>
</evidence>
<keyword evidence="8" id="KW-0004">4Fe-4S</keyword>
<protein>
    <recommendedName>
        <fullName evidence="6">3-isopropylmalate dehydratase</fullName>
        <ecNumber evidence="6">4.2.1.33</ecNumber>
    </recommendedName>
</protein>
<evidence type="ECO:0000256" key="8">
    <source>
        <dbReference type="ARBA" id="ARBA00022485"/>
    </source>
</evidence>
<evidence type="ECO:0000256" key="4">
    <source>
        <dbReference type="ARBA" id="ARBA00004729"/>
    </source>
</evidence>
<accession>A0ABX5KHC7</accession>
<keyword evidence="12" id="KW-0411">Iron-sulfur</keyword>
<dbReference type="InterPro" id="IPR015931">
    <property type="entry name" value="Acnase/IPM_dHydase_lsu_aba_1/3"/>
</dbReference>
<evidence type="ECO:0000256" key="2">
    <source>
        <dbReference type="ARBA" id="ARBA00001966"/>
    </source>
</evidence>
<dbReference type="InterPro" id="IPR036008">
    <property type="entry name" value="Aconitase_4Fe-4S_dom"/>
</dbReference>
<comment type="cofactor">
    <cofactor evidence="2">
        <name>[4Fe-4S] cluster</name>
        <dbReference type="ChEBI" id="CHEBI:49883"/>
    </cofactor>
</comment>
<sequence length="519" mass="55390">MSAIAVDASCVPKYVFRGNFDARRLSSIDTDRPAVPHGACVTSPSTSARTLFDKLWERHVVHARDDGHTLIYIDRHYVGDDLPRDTFDSLARKGLRVRRPEATFAMADHYASSRGRTIADVVDAERRELVERLIHFTREQRVPMFALDDPRHGIVHVSGPEQGLTLPGMTVVCGDSHTSTHGALGAFGFGIGASEVAHVLATQTLWQRRPATMRASFTGRLAAGVTAKDLALAMIAQIGVAGGVGHVVEYAGETVDALSVEARMTLCNLSIEAGARAGLIAPDDKTLAWLHGRAFAPKGAAWEAAVAGWRALRTDPGAAFAREVSLDAARVAPMVTWGTNPSQSTSIAGSILDPADIGDAAQQERTLAALDYMDLRPAQPIEGIAIDRVFIGSCTNGRLEDLRAAADVLGGRRVRVPTLIVPGSRAVQNAAVAEGLDRIFVAAGAQWREPGCSMCLAINGDEGRAGERIASTTNRNFVGRQGRGVRTHLMSPGMAAGAAVTGYIVDYRELLRDATVDHA</sequence>
<evidence type="ECO:0000313" key="16">
    <source>
        <dbReference type="EMBL" id="PVX75135.1"/>
    </source>
</evidence>
<gene>
    <name evidence="16" type="ORF">C7402_11867</name>
</gene>
<dbReference type="PRINTS" id="PR00415">
    <property type="entry name" value="ACONITASE"/>
</dbReference>
<keyword evidence="9" id="KW-0028">Amino-acid biosynthesis</keyword>
<dbReference type="InterPro" id="IPR004430">
    <property type="entry name" value="3-IsopropMal_deHydase_lsu"/>
</dbReference>
<evidence type="ECO:0000256" key="13">
    <source>
        <dbReference type="ARBA" id="ARBA00023239"/>
    </source>
</evidence>
<dbReference type="EC" id="4.2.1.33" evidence="6"/>
<evidence type="ECO:0000259" key="15">
    <source>
        <dbReference type="Pfam" id="PF00330"/>
    </source>
</evidence>
<evidence type="ECO:0000256" key="9">
    <source>
        <dbReference type="ARBA" id="ARBA00022605"/>
    </source>
</evidence>
<keyword evidence="17" id="KW-1185">Reference proteome</keyword>
<dbReference type="NCBIfam" id="TIGR00170">
    <property type="entry name" value="leuC"/>
    <property type="match status" value="1"/>
</dbReference>
<keyword evidence="14" id="KW-0100">Branched-chain amino acid biosynthesis</keyword>
<comment type="caution">
    <text evidence="16">The sequence shown here is derived from an EMBL/GenBank/DDBJ whole genome shotgun (WGS) entry which is preliminary data.</text>
</comment>
<dbReference type="Gene3D" id="3.30.499.10">
    <property type="entry name" value="Aconitase, domain 3"/>
    <property type="match status" value="2"/>
</dbReference>
<dbReference type="PROSITE" id="PS00450">
    <property type="entry name" value="ACONITASE_1"/>
    <property type="match status" value="1"/>
</dbReference>
<comment type="subunit">
    <text evidence="5">Heterodimer of LeuC and LeuD.</text>
</comment>
<proteinExistence type="predicted"/>
<dbReference type="NCBIfam" id="NF004016">
    <property type="entry name" value="PRK05478.1"/>
    <property type="match status" value="1"/>
</dbReference>
<keyword evidence="11" id="KW-0408">Iron</keyword>
<dbReference type="PANTHER" id="PTHR43822">
    <property type="entry name" value="HOMOACONITASE, MITOCHONDRIAL-RELATED"/>
    <property type="match status" value="1"/>
</dbReference>
<dbReference type="SUPFAM" id="SSF53732">
    <property type="entry name" value="Aconitase iron-sulfur domain"/>
    <property type="match status" value="1"/>
</dbReference>
<keyword evidence="7" id="KW-0432">Leucine biosynthesis</keyword>